<keyword evidence="1" id="KW-0732">Signal</keyword>
<sequence>MDNATASEVAGMAVGALLLCAAVAAPKVDSFISSFQRRYAMPSPGPLPAQLPVRRLPPWSAVFNAFLPLPRPATGRFSPRPCTAWSFWVGTDDFRLLLHVELLRRRCICRSLGMCRRCGDLRVVACSGCGGVGRVIDGGPFGLSMLGDLLPQNSASGIEAGKPCIRCQAKGRIRCPDCSKLP</sequence>
<dbReference type="AlphaFoldDB" id="A0A843X556"/>
<proteinExistence type="predicted"/>
<dbReference type="PANTHER" id="PTHR37760:SF1">
    <property type="entry name" value="CHAPERONE"/>
    <property type="match status" value="1"/>
</dbReference>
<feature type="signal peptide" evidence="1">
    <location>
        <begin position="1"/>
        <end position="30"/>
    </location>
</feature>
<name>A0A843X556_COLES</name>
<accession>A0A843X556</accession>
<protein>
    <submittedName>
        <fullName evidence="2">Uncharacterized protein</fullName>
    </submittedName>
</protein>
<dbReference type="EMBL" id="NMUH01006030">
    <property type="protein sequence ID" value="MQM14271.1"/>
    <property type="molecule type" value="Genomic_DNA"/>
</dbReference>
<dbReference type="OrthoDB" id="566409at2759"/>
<evidence type="ECO:0000313" key="3">
    <source>
        <dbReference type="Proteomes" id="UP000652761"/>
    </source>
</evidence>
<dbReference type="PANTHER" id="PTHR37760">
    <property type="entry name" value="CHAPERONE"/>
    <property type="match status" value="1"/>
</dbReference>
<gene>
    <name evidence="2" type="ORF">Taro_047201</name>
</gene>
<dbReference type="Proteomes" id="UP000652761">
    <property type="component" value="Unassembled WGS sequence"/>
</dbReference>
<keyword evidence="3" id="KW-1185">Reference proteome</keyword>
<reference evidence="2" key="1">
    <citation type="submission" date="2017-07" db="EMBL/GenBank/DDBJ databases">
        <title>Taro Niue Genome Assembly and Annotation.</title>
        <authorList>
            <person name="Atibalentja N."/>
            <person name="Keating K."/>
            <person name="Fields C.J."/>
        </authorList>
    </citation>
    <scope>NUCLEOTIDE SEQUENCE</scope>
    <source>
        <strain evidence="2">Niue_2</strain>
        <tissue evidence="2">Leaf</tissue>
    </source>
</reference>
<comment type="caution">
    <text evidence="2">The sequence shown here is derived from an EMBL/GenBank/DDBJ whole genome shotgun (WGS) entry which is preliminary data.</text>
</comment>
<organism evidence="2 3">
    <name type="scientific">Colocasia esculenta</name>
    <name type="common">Wild taro</name>
    <name type="synonym">Arum esculentum</name>
    <dbReference type="NCBI Taxonomy" id="4460"/>
    <lineage>
        <taxon>Eukaryota</taxon>
        <taxon>Viridiplantae</taxon>
        <taxon>Streptophyta</taxon>
        <taxon>Embryophyta</taxon>
        <taxon>Tracheophyta</taxon>
        <taxon>Spermatophyta</taxon>
        <taxon>Magnoliopsida</taxon>
        <taxon>Liliopsida</taxon>
        <taxon>Araceae</taxon>
        <taxon>Aroideae</taxon>
        <taxon>Colocasieae</taxon>
        <taxon>Colocasia</taxon>
    </lineage>
</organism>
<evidence type="ECO:0000313" key="2">
    <source>
        <dbReference type="EMBL" id="MQM14271.1"/>
    </source>
</evidence>
<feature type="chain" id="PRO_5032340989" evidence="1">
    <location>
        <begin position="31"/>
        <end position="182"/>
    </location>
</feature>
<evidence type="ECO:0000256" key="1">
    <source>
        <dbReference type="SAM" id="SignalP"/>
    </source>
</evidence>